<keyword evidence="2" id="KW-0812">Transmembrane</keyword>
<evidence type="ECO:0000313" key="4">
    <source>
        <dbReference type="EMBL" id="ESL02948.1"/>
    </source>
</evidence>
<feature type="region of interest" description="Disordered" evidence="1">
    <location>
        <begin position="192"/>
        <end position="215"/>
    </location>
</feature>
<dbReference type="RefSeq" id="WP_023354690.1">
    <property type="nucleotide sequence ID" value="NZ_KI535368.1"/>
</dbReference>
<proteinExistence type="predicted"/>
<keyword evidence="2" id="KW-1133">Transmembrane helix</keyword>
<dbReference type="SUPFAM" id="SSF49384">
    <property type="entry name" value="Carbohydrate-binding domain"/>
    <property type="match status" value="1"/>
</dbReference>
<dbReference type="AlphaFoldDB" id="V2Y1U6"/>
<dbReference type="InterPro" id="IPR008965">
    <property type="entry name" value="CBM2/CBM3_carb-bd_dom_sf"/>
</dbReference>
<evidence type="ECO:0000256" key="2">
    <source>
        <dbReference type="SAM" id="Phobius"/>
    </source>
</evidence>
<accession>V2Y1U6</accession>
<evidence type="ECO:0000313" key="5">
    <source>
        <dbReference type="Proteomes" id="UP000018227"/>
    </source>
</evidence>
<dbReference type="GO" id="GO:0030246">
    <property type="term" value="F:carbohydrate binding"/>
    <property type="evidence" value="ECO:0007669"/>
    <property type="project" value="InterPro"/>
</dbReference>
<evidence type="ECO:0000259" key="3">
    <source>
        <dbReference type="Pfam" id="PF12733"/>
    </source>
</evidence>
<feature type="region of interest" description="Disordered" evidence="1">
    <location>
        <begin position="246"/>
        <end position="289"/>
    </location>
</feature>
<dbReference type="OrthoDB" id="2020989at2"/>
<dbReference type="STRING" id="592026.GCWU0000282_001819"/>
<feature type="compositionally biased region" description="Basic and acidic residues" evidence="1">
    <location>
        <begin position="205"/>
        <end position="215"/>
    </location>
</feature>
<keyword evidence="5" id="KW-1185">Reference proteome</keyword>
<sequence length="330" mass="35986">MRKNILWILIFVSVFFLNGEKTFASSANVELKSDGAVIVGDKFDVTMEVDSEETLSGIETYISYDADMAEFLSADDGIAGGKGLLRVNIKNFEDLEGKLKYKMKFLARKVGSFTMNFSDEVHLYAVDTDNEMSVASRDLEMRIKSKRDASSDSSLANIKIAGGKLVPSFSKSILDYTVNVGSDVENITIGIEPSDGNSSYSYRSSDGDKLQEGENKRSIIVTAEDGSTTTYTITIIKAAMSEKENNGVTGASVKEGDEISSKTAGESAVSEIPEYVPDPPKEESQTENNIKDSKQTVLYVIIGAVIVLGIMLVLGIVLYTKNNRNDEDED</sequence>
<dbReference type="EMBL" id="ACIL03000013">
    <property type="protein sequence ID" value="ESL02948.1"/>
    <property type="molecule type" value="Genomic_DNA"/>
</dbReference>
<dbReference type="InterPro" id="IPR025883">
    <property type="entry name" value="Cadherin-like_domain"/>
</dbReference>
<organism evidence="4 5">
    <name type="scientific">Catonella morbi ATCC 51271</name>
    <dbReference type="NCBI Taxonomy" id="592026"/>
    <lineage>
        <taxon>Bacteria</taxon>
        <taxon>Bacillati</taxon>
        <taxon>Bacillota</taxon>
        <taxon>Clostridia</taxon>
        <taxon>Lachnospirales</taxon>
        <taxon>Lachnospiraceae</taxon>
        <taxon>Catonella</taxon>
    </lineage>
</organism>
<feature type="compositionally biased region" description="Low complexity" evidence="1">
    <location>
        <begin position="194"/>
        <end position="204"/>
    </location>
</feature>
<name>V2Y1U6_9FIRM</name>
<reference evidence="4 5" key="1">
    <citation type="submission" date="2013-06" db="EMBL/GenBank/DDBJ databases">
        <authorList>
            <person name="Weinstock G."/>
            <person name="Sodergren E."/>
            <person name="Clifton S."/>
            <person name="Fulton L."/>
            <person name="Fulton B."/>
            <person name="Courtney L."/>
            <person name="Fronick C."/>
            <person name="Harrison M."/>
            <person name="Strong C."/>
            <person name="Farmer C."/>
            <person name="Delahaunty K."/>
            <person name="Markovic C."/>
            <person name="Hall O."/>
            <person name="Minx P."/>
            <person name="Tomlinson C."/>
            <person name="Mitreva M."/>
            <person name="Nelson J."/>
            <person name="Hou S."/>
            <person name="Wollam A."/>
            <person name="Pepin K.H."/>
            <person name="Johnson M."/>
            <person name="Bhonagiri V."/>
            <person name="Nash W.E."/>
            <person name="Warren W."/>
            <person name="Chinwalla A."/>
            <person name="Mardis E.R."/>
            <person name="Wilson R.K."/>
        </authorList>
    </citation>
    <scope>NUCLEOTIDE SEQUENCE [LARGE SCALE GENOMIC DNA]</scope>
    <source>
        <strain evidence="4 5">ATCC 51271</strain>
    </source>
</reference>
<dbReference type="Proteomes" id="UP000018227">
    <property type="component" value="Unassembled WGS sequence"/>
</dbReference>
<protein>
    <recommendedName>
        <fullName evidence="3">Cadherin-like beta-sandwich-like domain-containing protein</fullName>
    </recommendedName>
</protein>
<gene>
    <name evidence="4" type="ORF">GCWU0000282_001819</name>
</gene>
<feature type="compositionally biased region" description="Basic and acidic residues" evidence="1">
    <location>
        <begin position="279"/>
        <end position="289"/>
    </location>
</feature>
<dbReference type="HOGENOM" id="CLU_841156_0_0_9"/>
<comment type="caution">
    <text evidence="4">The sequence shown here is derived from an EMBL/GenBank/DDBJ whole genome shotgun (WGS) entry which is preliminary data.</text>
</comment>
<keyword evidence="2" id="KW-0472">Membrane</keyword>
<dbReference type="Gene3D" id="2.60.40.2340">
    <property type="match status" value="1"/>
</dbReference>
<dbReference type="Pfam" id="PF12733">
    <property type="entry name" value="Cadherin-like"/>
    <property type="match status" value="1"/>
</dbReference>
<evidence type="ECO:0000256" key="1">
    <source>
        <dbReference type="SAM" id="MobiDB-lite"/>
    </source>
</evidence>
<feature type="domain" description="Cadherin-like beta-sandwich-like" evidence="3">
    <location>
        <begin position="156"/>
        <end position="236"/>
    </location>
</feature>
<feature type="transmembrane region" description="Helical" evidence="2">
    <location>
        <begin position="297"/>
        <end position="319"/>
    </location>
</feature>